<accession>A0AA37WNS5</accession>
<evidence type="ECO:0000313" key="2">
    <source>
        <dbReference type="EMBL" id="GLS68095.1"/>
    </source>
</evidence>
<comment type="caution">
    <text evidence="2">The sequence shown here is derived from an EMBL/GenBank/DDBJ whole genome shotgun (WGS) entry which is preliminary data.</text>
</comment>
<sequence length="152" mass="16782">MIRWVDRLGRNYADVTETVREFMRRGVFMRTVINSMIFDGATTDPVQMAVRDALIGFMAATAQVQAEATKEAQRAGIEYAKEREDAYADSLILQRVHSLSWGTRLTSSSNGGLQTFGVTKLVVRTAQDLRAVGGSPMGFQQEEAHPVLLLSA</sequence>
<dbReference type="AlphaFoldDB" id="A0AA37WNS5"/>
<gene>
    <name evidence="2" type="ORF">GCM10007890_01060</name>
</gene>
<dbReference type="EMBL" id="BSPL01000003">
    <property type="protein sequence ID" value="GLS68095.1"/>
    <property type="molecule type" value="Genomic_DNA"/>
</dbReference>
<organism evidence="2 3">
    <name type="scientific">Methylobacterium tardum</name>
    <dbReference type="NCBI Taxonomy" id="374432"/>
    <lineage>
        <taxon>Bacteria</taxon>
        <taxon>Pseudomonadati</taxon>
        <taxon>Pseudomonadota</taxon>
        <taxon>Alphaproteobacteria</taxon>
        <taxon>Hyphomicrobiales</taxon>
        <taxon>Methylobacteriaceae</taxon>
        <taxon>Methylobacterium</taxon>
    </lineage>
</organism>
<dbReference type="PROSITE" id="PS51736">
    <property type="entry name" value="RECOMBINASES_3"/>
    <property type="match status" value="1"/>
</dbReference>
<proteinExistence type="predicted"/>
<protein>
    <recommendedName>
        <fullName evidence="1">Resolvase/invertase-type recombinase catalytic domain-containing protein</fullName>
    </recommendedName>
</protein>
<dbReference type="Gene3D" id="3.40.50.1390">
    <property type="entry name" value="Resolvase, N-terminal catalytic domain"/>
    <property type="match status" value="1"/>
</dbReference>
<dbReference type="InterPro" id="IPR036162">
    <property type="entry name" value="Resolvase-like_N_sf"/>
</dbReference>
<keyword evidence="3" id="KW-1185">Reference proteome</keyword>
<evidence type="ECO:0000259" key="1">
    <source>
        <dbReference type="PROSITE" id="PS51736"/>
    </source>
</evidence>
<dbReference type="Pfam" id="PF00239">
    <property type="entry name" value="Resolvase"/>
    <property type="match status" value="1"/>
</dbReference>
<evidence type="ECO:0000313" key="3">
    <source>
        <dbReference type="Proteomes" id="UP001157440"/>
    </source>
</evidence>
<reference evidence="3" key="1">
    <citation type="journal article" date="2019" name="Int. J. Syst. Evol. Microbiol.">
        <title>The Global Catalogue of Microorganisms (GCM) 10K type strain sequencing project: providing services to taxonomists for standard genome sequencing and annotation.</title>
        <authorList>
            <consortium name="The Broad Institute Genomics Platform"/>
            <consortium name="The Broad Institute Genome Sequencing Center for Infectious Disease"/>
            <person name="Wu L."/>
            <person name="Ma J."/>
        </authorList>
    </citation>
    <scope>NUCLEOTIDE SEQUENCE [LARGE SCALE GENOMIC DNA]</scope>
    <source>
        <strain evidence="3">NBRC 103632</strain>
    </source>
</reference>
<dbReference type="GO" id="GO:0000150">
    <property type="term" value="F:DNA strand exchange activity"/>
    <property type="evidence" value="ECO:0007669"/>
    <property type="project" value="InterPro"/>
</dbReference>
<feature type="domain" description="Resolvase/invertase-type recombinase catalytic" evidence="1">
    <location>
        <begin position="1"/>
        <end position="84"/>
    </location>
</feature>
<dbReference type="GO" id="GO:0003677">
    <property type="term" value="F:DNA binding"/>
    <property type="evidence" value="ECO:0007669"/>
    <property type="project" value="InterPro"/>
</dbReference>
<name>A0AA37WNS5_9HYPH</name>
<dbReference type="InterPro" id="IPR006119">
    <property type="entry name" value="Resolv_N"/>
</dbReference>
<dbReference type="Proteomes" id="UP001157440">
    <property type="component" value="Unassembled WGS sequence"/>
</dbReference>
<dbReference type="SUPFAM" id="SSF53041">
    <property type="entry name" value="Resolvase-like"/>
    <property type="match status" value="1"/>
</dbReference>